<keyword evidence="1" id="KW-0285">Flavoprotein</keyword>
<dbReference type="SUPFAM" id="SSF51905">
    <property type="entry name" value="FAD/NAD(P)-binding domain"/>
    <property type="match status" value="1"/>
</dbReference>
<proteinExistence type="predicted"/>
<dbReference type="RefSeq" id="WP_133195783.1">
    <property type="nucleotide sequence ID" value="NZ_JBHUCW010000009.1"/>
</dbReference>
<dbReference type="Pfam" id="PF07992">
    <property type="entry name" value="Pyr_redox_2"/>
    <property type="match status" value="1"/>
</dbReference>
<gene>
    <name evidence="4" type="ORF">EYW47_14235</name>
</gene>
<comment type="caution">
    <text evidence="4">The sequence shown here is derived from an EMBL/GenBank/DDBJ whole genome shotgun (WGS) entry which is preliminary data.</text>
</comment>
<accession>A0A4R5M9V9</accession>
<dbReference type="PANTHER" id="PTHR48105">
    <property type="entry name" value="THIOREDOXIN REDUCTASE 1-RELATED-RELATED"/>
    <property type="match status" value="1"/>
</dbReference>
<name>A0A4R5M9V9_9BURK</name>
<dbReference type="AlphaFoldDB" id="A0A4R5M9V9"/>
<dbReference type="InterPro" id="IPR050097">
    <property type="entry name" value="Ferredoxin-NADP_redctase_2"/>
</dbReference>
<keyword evidence="5" id="KW-1185">Reference proteome</keyword>
<keyword evidence="2" id="KW-0560">Oxidoreductase</keyword>
<evidence type="ECO:0000259" key="3">
    <source>
        <dbReference type="Pfam" id="PF07992"/>
    </source>
</evidence>
<evidence type="ECO:0000256" key="1">
    <source>
        <dbReference type="ARBA" id="ARBA00022630"/>
    </source>
</evidence>
<dbReference type="Proteomes" id="UP000295722">
    <property type="component" value="Unassembled WGS sequence"/>
</dbReference>
<protein>
    <submittedName>
        <fullName evidence="4">NAD(P)/FAD-dependent oxidoreductase</fullName>
    </submittedName>
</protein>
<dbReference type="GO" id="GO:0016491">
    <property type="term" value="F:oxidoreductase activity"/>
    <property type="evidence" value="ECO:0007669"/>
    <property type="project" value="UniProtKB-KW"/>
</dbReference>
<evidence type="ECO:0000313" key="4">
    <source>
        <dbReference type="EMBL" id="TDG23412.1"/>
    </source>
</evidence>
<reference evidence="4 5" key="1">
    <citation type="submission" date="2019-03" db="EMBL/GenBank/DDBJ databases">
        <title>Paraburkholderia sp. 4M-K11, isolated from subtropical forest soil.</title>
        <authorList>
            <person name="Gao Z.-H."/>
            <person name="Qiu L.-H."/>
        </authorList>
    </citation>
    <scope>NUCLEOTIDE SEQUENCE [LARGE SCALE GENOMIC DNA]</scope>
    <source>
        <strain evidence="4 5">4M-K11</strain>
    </source>
</reference>
<dbReference type="PRINTS" id="PR00469">
    <property type="entry name" value="PNDRDTASEII"/>
</dbReference>
<dbReference type="InterPro" id="IPR036188">
    <property type="entry name" value="FAD/NAD-bd_sf"/>
</dbReference>
<dbReference type="PRINTS" id="PR00368">
    <property type="entry name" value="FADPNR"/>
</dbReference>
<evidence type="ECO:0000256" key="2">
    <source>
        <dbReference type="ARBA" id="ARBA00023002"/>
    </source>
</evidence>
<dbReference type="OrthoDB" id="109585at2"/>
<organism evidence="4 5">
    <name type="scientific">Paraburkholderia silviterrae</name>
    <dbReference type="NCBI Taxonomy" id="2528715"/>
    <lineage>
        <taxon>Bacteria</taxon>
        <taxon>Pseudomonadati</taxon>
        <taxon>Pseudomonadota</taxon>
        <taxon>Betaproteobacteria</taxon>
        <taxon>Burkholderiales</taxon>
        <taxon>Burkholderiaceae</taxon>
        <taxon>Paraburkholderia</taxon>
    </lineage>
</organism>
<dbReference type="Gene3D" id="3.50.50.60">
    <property type="entry name" value="FAD/NAD(P)-binding domain"/>
    <property type="match status" value="2"/>
</dbReference>
<dbReference type="InterPro" id="IPR023753">
    <property type="entry name" value="FAD/NAD-binding_dom"/>
</dbReference>
<feature type="domain" description="FAD/NAD(P)-binding" evidence="3">
    <location>
        <begin position="91"/>
        <end position="402"/>
    </location>
</feature>
<evidence type="ECO:0000313" key="5">
    <source>
        <dbReference type="Proteomes" id="UP000295722"/>
    </source>
</evidence>
<sequence length="427" mass="46112">MAQSQHVKVIGLPHSREAYEIRDFLKRGVVEYEWCEMTSDRDCMRELGVETLRDMRLPVVLFPDGTCVQQPTLAEIAAKLGWVTKPRLREYDVSIYGAGPAGLSAAVYAASEGLRAVVIERNAVGGQAGTSSLIENYMGFPQGIPGAELAERARQQAVKFGIELLMMREGVHATFVDGKIRVDLADGSILCAKSNICATGIEYRSLGLPHEDKYLNAGLFYGAGASEAPMCMGQPVCIVGGGNSAGQAAMHFAQHASEVTMIVRGASLAATLSQYLIERLEREANVKVRFESSVSALHGDGKLEAIEIQSLNGEREVVKTGHLFVCIGGSPNTEWAKDTHIIRDPNGYLVTGSDLYEHPSFDTVWPIDRRPYFLETSVPGSFAAGDVRAGSVKRVASAVGEGAMAVTFVHRYLAESRPVASGCLKNN</sequence>
<dbReference type="EMBL" id="SMRP01000006">
    <property type="protein sequence ID" value="TDG23412.1"/>
    <property type="molecule type" value="Genomic_DNA"/>
</dbReference>